<evidence type="ECO:0000256" key="6">
    <source>
        <dbReference type="PIRSR" id="PIRSR000429-1"/>
    </source>
</evidence>
<comment type="similarity">
    <text evidence="2 7">Belongs to the thiolase-like superfamily. Thiolase family.</text>
</comment>
<gene>
    <name evidence="10" type="ORF">DB30_06987</name>
</gene>
<evidence type="ECO:0000256" key="1">
    <source>
        <dbReference type="ARBA" id="ARBA00005189"/>
    </source>
</evidence>
<dbReference type="Proteomes" id="UP000031599">
    <property type="component" value="Unassembled WGS sequence"/>
</dbReference>
<dbReference type="PANTHER" id="PTHR43853:SF21">
    <property type="entry name" value="STEROID 3-KETOACYL-COA THIOLASE"/>
    <property type="match status" value="1"/>
</dbReference>
<dbReference type="InterPro" id="IPR002155">
    <property type="entry name" value="Thiolase"/>
</dbReference>
<feature type="active site" description="Proton acceptor" evidence="6">
    <location>
        <position position="369"/>
    </location>
</feature>
<keyword evidence="4 7" id="KW-0012">Acyltransferase</keyword>
<dbReference type="PROSITE" id="PS00737">
    <property type="entry name" value="THIOLASE_2"/>
    <property type="match status" value="1"/>
</dbReference>
<dbReference type="InterPro" id="IPR020616">
    <property type="entry name" value="Thiolase_N"/>
</dbReference>
<dbReference type="EMBL" id="JMCC02000076">
    <property type="protein sequence ID" value="KIG14238.1"/>
    <property type="molecule type" value="Genomic_DNA"/>
</dbReference>
<feature type="domain" description="Thiolase C-terminal" evidence="9">
    <location>
        <begin position="261"/>
        <end position="381"/>
    </location>
</feature>
<dbReference type="PANTHER" id="PTHR43853">
    <property type="entry name" value="3-KETOACYL-COA THIOLASE, PEROXISOMAL"/>
    <property type="match status" value="1"/>
</dbReference>
<sequence>MAQIREAVIVASKRSAVGKSGRGSLRNTRPDDMGSEVLRATMATVNGLEPSMIEDIAIGCAMPEAEQGLNVGRMIGIGAGCPDQTAALTVNRFCSSGLQTIAMIAERIMVGALDVGVGGGIESMSMVPMGGNKPRVSPKMVAERPEVYVSMGVTAENVARKFGISRADQDAFALQSHQRAIAAITEGRFKEEIIPVTTIEGGTFDTDEGPRADTSVAALGGLRPVFHVKGTVTAGNSSQTSDGAAMTVVMSADKAKQIGATPLARFVGFAVAGVAPELMGIGPVEAIPRVLKQCGLSKDDIDLFELNEAFAAQSLAVLRELDLDPAKVNVNGGAIALGHPLGCTGAKLTSTLLAELRRRKGRYGMVTMCIGGGMGAAGIFEALY</sequence>
<evidence type="ECO:0000313" key="11">
    <source>
        <dbReference type="Proteomes" id="UP000031599"/>
    </source>
</evidence>
<dbReference type="InterPro" id="IPR020617">
    <property type="entry name" value="Thiolase_C"/>
</dbReference>
<comment type="pathway">
    <text evidence="1">Lipid metabolism.</text>
</comment>
<dbReference type="PROSITE" id="PS00098">
    <property type="entry name" value="THIOLASE_1"/>
    <property type="match status" value="1"/>
</dbReference>
<dbReference type="FunFam" id="3.40.47.10:FF:000010">
    <property type="entry name" value="Acetyl-CoA acetyltransferase (Thiolase)"/>
    <property type="match status" value="1"/>
</dbReference>
<dbReference type="InterPro" id="IPR020610">
    <property type="entry name" value="Thiolase_AS"/>
</dbReference>
<evidence type="ECO:0000256" key="7">
    <source>
        <dbReference type="RuleBase" id="RU003557"/>
    </source>
</evidence>
<dbReference type="EC" id="2.3.1.16" evidence="5"/>
<evidence type="ECO:0000256" key="4">
    <source>
        <dbReference type="ARBA" id="ARBA00023315"/>
    </source>
</evidence>
<evidence type="ECO:0000259" key="9">
    <source>
        <dbReference type="Pfam" id="PF02803"/>
    </source>
</evidence>
<evidence type="ECO:0000256" key="3">
    <source>
        <dbReference type="ARBA" id="ARBA00022679"/>
    </source>
</evidence>
<dbReference type="AlphaFoldDB" id="A0A0C1ZT91"/>
<feature type="active site" description="Proton acceptor" evidence="6">
    <location>
        <position position="339"/>
    </location>
</feature>
<dbReference type="GO" id="GO:0003988">
    <property type="term" value="F:acetyl-CoA C-acyltransferase activity"/>
    <property type="evidence" value="ECO:0007669"/>
    <property type="project" value="UniProtKB-EC"/>
</dbReference>
<protein>
    <recommendedName>
        <fullName evidence="5">acetyl-CoA C-acyltransferase</fullName>
        <ecNumber evidence="5">2.3.1.16</ecNumber>
    </recommendedName>
</protein>
<proteinExistence type="inferred from homology"/>
<dbReference type="PROSITE" id="PS00099">
    <property type="entry name" value="THIOLASE_3"/>
    <property type="match status" value="1"/>
</dbReference>
<dbReference type="InterPro" id="IPR020615">
    <property type="entry name" value="Thiolase_acyl_enz_int_AS"/>
</dbReference>
<dbReference type="GO" id="GO:0010124">
    <property type="term" value="P:phenylacetate catabolic process"/>
    <property type="evidence" value="ECO:0007669"/>
    <property type="project" value="TreeGrafter"/>
</dbReference>
<dbReference type="InterPro" id="IPR016039">
    <property type="entry name" value="Thiolase-like"/>
</dbReference>
<evidence type="ECO:0000256" key="5">
    <source>
        <dbReference type="ARBA" id="ARBA00024073"/>
    </source>
</evidence>
<evidence type="ECO:0000259" key="8">
    <source>
        <dbReference type="Pfam" id="PF00108"/>
    </source>
</evidence>
<dbReference type="Pfam" id="PF00108">
    <property type="entry name" value="Thiolase_N"/>
    <property type="match status" value="1"/>
</dbReference>
<comment type="caution">
    <text evidence="10">The sequence shown here is derived from an EMBL/GenBank/DDBJ whole genome shotgun (WGS) entry which is preliminary data.</text>
</comment>
<organism evidence="10 11">
    <name type="scientific">Enhygromyxa salina</name>
    <dbReference type="NCBI Taxonomy" id="215803"/>
    <lineage>
        <taxon>Bacteria</taxon>
        <taxon>Pseudomonadati</taxon>
        <taxon>Myxococcota</taxon>
        <taxon>Polyangia</taxon>
        <taxon>Nannocystales</taxon>
        <taxon>Nannocystaceae</taxon>
        <taxon>Enhygromyxa</taxon>
    </lineage>
</organism>
<keyword evidence="3 7" id="KW-0808">Transferase</keyword>
<evidence type="ECO:0000313" key="10">
    <source>
        <dbReference type="EMBL" id="KIG14238.1"/>
    </source>
</evidence>
<dbReference type="GO" id="GO:0005737">
    <property type="term" value="C:cytoplasm"/>
    <property type="evidence" value="ECO:0007669"/>
    <property type="project" value="UniProtKB-ARBA"/>
</dbReference>
<accession>A0A0C1ZT91</accession>
<dbReference type="NCBIfam" id="TIGR01930">
    <property type="entry name" value="AcCoA-C-Actrans"/>
    <property type="match status" value="1"/>
</dbReference>
<name>A0A0C1ZT91_9BACT</name>
<dbReference type="CDD" id="cd00751">
    <property type="entry name" value="thiolase"/>
    <property type="match status" value="1"/>
</dbReference>
<dbReference type="InterPro" id="IPR050215">
    <property type="entry name" value="Thiolase-like_sf_Thiolase"/>
</dbReference>
<dbReference type="PIRSF" id="PIRSF000429">
    <property type="entry name" value="Ac-CoA_Ac_transf"/>
    <property type="match status" value="1"/>
</dbReference>
<feature type="domain" description="Thiolase N-terminal" evidence="8">
    <location>
        <begin position="8"/>
        <end position="252"/>
    </location>
</feature>
<dbReference type="GO" id="GO:0006635">
    <property type="term" value="P:fatty acid beta-oxidation"/>
    <property type="evidence" value="ECO:0007669"/>
    <property type="project" value="TreeGrafter"/>
</dbReference>
<dbReference type="InterPro" id="IPR020613">
    <property type="entry name" value="Thiolase_CS"/>
</dbReference>
<evidence type="ECO:0000256" key="2">
    <source>
        <dbReference type="ARBA" id="ARBA00010982"/>
    </source>
</evidence>
<dbReference type="SUPFAM" id="SSF53901">
    <property type="entry name" value="Thiolase-like"/>
    <property type="match status" value="2"/>
</dbReference>
<dbReference type="Pfam" id="PF02803">
    <property type="entry name" value="Thiolase_C"/>
    <property type="match status" value="1"/>
</dbReference>
<reference evidence="10 11" key="1">
    <citation type="submission" date="2014-12" db="EMBL/GenBank/DDBJ databases">
        <title>Genome assembly of Enhygromyxa salina DSM 15201.</title>
        <authorList>
            <person name="Sharma G."/>
            <person name="Subramanian S."/>
        </authorList>
    </citation>
    <scope>NUCLEOTIDE SEQUENCE [LARGE SCALE GENOMIC DNA]</scope>
    <source>
        <strain evidence="10 11">DSM 15201</strain>
    </source>
</reference>
<feature type="active site" description="Acyl-thioester intermediate" evidence="6">
    <location>
        <position position="94"/>
    </location>
</feature>
<dbReference type="Gene3D" id="3.40.47.10">
    <property type="match status" value="1"/>
</dbReference>